<reference evidence="1 2" key="1">
    <citation type="submission" date="2010-11" db="EMBL/GenBank/DDBJ databases">
        <title>The complete genome of Thermotoga thermarum DSM 5069.</title>
        <authorList>
            <consortium name="US DOE Joint Genome Institute (JGI-PGF)"/>
            <person name="Lucas S."/>
            <person name="Copeland A."/>
            <person name="Lapidus A."/>
            <person name="Bruce D."/>
            <person name="Goodwin L."/>
            <person name="Pitluck S."/>
            <person name="Kyrpides N."/>
            <person name="Mavromatis K."/>
            <person name="Ivanova N."/>
            <person name="Zeytun A."/>
            <person name="Brettin T."/>
            <person name="Detter J.C."/>
            <person name="Tapia R."/>
            <person name="Han C."/>
            <person name="Land M."/>
            <person name="Hauser L."/>
            <person name="Markowitz V."/>
            <person name="Cheng J.-F."/>
            <person name="Hugenholtz P."/>
            <person name="Woyke T."/>
            <person name="Wu D."/>
            <person name="Spring S."/>
            <person name="Schroeder M."/>
            <person name="Brambilla E."/>
            <person name="Klenk H.-P."/>
            <person name="Eisen J.A."/>
        </authorList>
    </citation>
    <scope>NUCLEOTIDE SEQUENCE [LARGE SCALE GENOMIC DNA]</scope>
    <source>
        <strain evidence="1 2">DSM 5069</strain>
    </source>
</reference>
<evidence type="ECO:0000313" key="1">
    <source>
        <dbReference type="EMBL" id="AEH51452.1"/>
    </source>
</evidence>
<dbReference type="PANTHER" id="PTHR42754">
    <property type="entry name" value="ENDOGLUCANASE"/>
    <property type="match status" value="1"/>
</dbReference>
<dbReference type="KEGG" id="tta:Theth_1390"/>
<organism evidence="1 2">
    <name type="scientific">Pseudothermotoga thermarum DSM 5069</name>
    <dbReference type="NCBI Taxonomy" id="688269"/>
    <lineage>
        <taxon>Bacteria</taxon>
        <taxon>Thermotogati</taxon>
        <taxon>Thermotogota</taxon>
        <taxon>Thermotogae</taxon>
        <taxon>Thermotogales</taxon>
        <taxon>Thermotogaceae</taxon>
        <taxon>Pseudothermotoga</taxon>
    </lineage>
</organism>
<name>F7YUI1_9THEM</name>
<dbReference type="Proteomes" id="UP000006804">
    <property type="component" value="Chromosome"/>
</dbReference>
<protein>
    <submittedName>
        <fullName evidence="1">Uncharacterized protein</fullName>
    </submittedName>
</protein>
<dbReference type="AlphaFoldDB" id="F7YUI1"/>
<gene>
    <name evidence="1" type="ORF">Theth_1390</name>
</gene>
<dbReference type="HOGENOM" id="CLU_1395302_0_0_0"/>
<dbReference type="PANTHER" id="PTHR42754:SF1">
    <property type="entry name" value="LIPOPROTEIN"/>
    <property type="match status" value="1"/>
</dbReference>
<dbReference type="STRING" id="688269.Theth_1390"/>
<dbReference type="EMBL" id="CP002351">
    <property type="protein sequence ID" value="AEH51452.1"/>
    <property type="molecule type" value="Genomic_DNA"/>
</dbReference>
<dbReference type="PATRIC" id="fig|688269.3.peg.1432"/>
<keyword evidence="2" id="KW-1185">Reference proteome</keyword>
<accession>F7YUI1</accession>
<dbReference type="SUPFAM" id="SSF50998">
    <property type="entry name" value="Quinoprotein alcohol dehydrogenase-like"/>
    <property type="match status" value="1"/>
</dbReference>
<sequence>MHTQTLCVLKIDEQGNTVWEKNYNEPIQPSSMIKTAFDSYILVGAYVEEEYNRRLALVELNSNGEIKQIEVYELEADSFFVIKQTVDGNYVLAGGNKVIKVNSNSWEIVWIKYYNCWFSFFDIESLSNGEFVVVGDNLILKLDSQGNQIKDVILQRDSAQLYLSSFVLEGNETIIVAGIVTLKYECKVYIAKIKI</sequence>
<proteinExistence type="predicted"/>
<evidence type="ECO:0000313" key="2">
    <source>
        <dbReference type="Proteomes" id="UP000006804"/>
    </source>
</evidence>
<dbReference type="InterPro" id="IPR011047">
    <property type="entry name" value="Quinoprotein_ADH-like_sf"/>
</dbReference>